<accession>A0A8B6M3L9</accession>
<gene>
    <name evidence="2" type="ORF">MPC4_110170</name>
</gene>
<evidence type="ECO:0000313" key="2">
    <source>
        <dbReference type="EMBL" id="VTZ48870.1"/>
    </source>
</evidence>
<evidence type="ECO:0000313" key="3">
    <source>
        <dbReference type="Proteomes" id="UP000485880"/>
    </source>
</evidence>
<protein>
    <submittedName>
        <fullName evidence="2">Uncharacterized protein</fullName>
    </submittedName>
</protein>
<sequence>MRGSTTGKGLLLAVEATKPGTRHSTLPPRKPILPVVLPQHAPSAGGPVHGAHYKPPARPAQWLSKNEK</sequence>
<reference evidence="2 3" key="1">
    <citation type="submission" date="2019-05" db="EMBL/GenBank/DDBJ databases">
        <authorList>
            <person name="Farhan Ul Haque M."/>
        </authorList>
    </citation>
    <scope>NUCLEOTIDE SEQUENCE [LARGE SCALE GENOMIC DNA]</scope>
    <source>
        <strain evidence="2">2</strain>
    </source>
</reference>
<keyword evidence="3" id="KW-1185">Reference proteome</keyword>
<feature type="region of interest" description="Disordered" evidence="1">
    <location>
        <begin position="18"/>
        <end position="68"/>
    </location>
</feature>
<comment type="caution">
    <text evidence="2">The sequence shown here is derived from an EMBL/GenBank/DDBJ whole genome shotgun (WGS) entry which is preliminary data.</text>
</comment>
<proteinExistence type="predicted"/>
<dbReference type="AlphaFoldDB" id="A0A8B6M3L9"/>
<dbReference type="Proteomes" id="UP000485880">
    <property type="component" value="Unassembled WGS sequence"/>
</dbReference>
<organism evidence="2 3">
    <name type="scientific">Methylocella tundrae</name>
    <dbReference type="NCBI Taxonomy" id="227605"/>
    <lineage>
        <taxon>Bacteria</taxon>
        <taxon>Pseudomonadati</taxon>
        <taxon>Pseudomonadota</taxon>
        <taxon>Alphaproteobacteria</taxon>
        <taxon>Hyphomicrobiales</taxon>
        <taxon>Beijerinckiaceae</taxon>
        <taxon>Methylocella</taxon>
    </lineage>
</organism>
<evidence type="ECO:0000256" key="1">
    <source>
        <dbReference type="SAM" id="MobiDB-lite"/>
    </source>
</evidence>
<name>A0A8B6M3L9_METTU</name>
<dbReference type="EMBL" id="CABFMQ020000013">
    <property type="protein sequence ID" value="VTZ48870.1"/>
    <property type="molecule type" value="Genomic_DNA"/>
</dbReference>